<keyword evidence="3" id="KW-0813">Transport</keyword>
<keyword evidence="10" id="KW-1185">Reference proteome</keyword>
<dbReference type="NCBIfam" id="TIGR00912">
    <property type="entry name" value="2A0309"/>
    <property type="match status" value="1"/>
</dbReference>
<dbReference type="Proteomes" id="UP000214688">
    <property type="component" value="Chromosome"/>
</dbReference>
<reference evidence="9 10" key="1">
    <citation type="journal article" date="2015" name="Int. J. Syst. Evol. Microbiol.">
        <title>Tumebacillus algifaecis sp. nov., isolated from decomposing algal scum.</title>
        <authorList>
            <person name="Wu Y.F."/>
            <person name="Zhang B."/>
            <person name="Xing P."/>
            <person name="Wu Q.L."/>
            <person name="Liu S.J."/>
        </authorList>
    </citation>
    <scope>NUCLEOTIDE SEQUENCE [LARGE SCALE GENOMIC DNA]</scope>
    <source>
        <strain evidence="9 10">THMBR28</strain>
    </source>
</reference>
<feature type="transmembrane region" description="Helical" evidence="8">
    <location>
        <begin position="310"/>
        <end position="329"/>
    </location>
</feature>
<keyword evidence="5 8" id="KW-0812">Transmembrane</keyword>
<evidence type="ECO:0000256" key="7">
    <source>
        <dbReference type="ARBA" id="ARBA00023136"/>
    </source>
</evidence>
<dbReference type="GO" id="GO:0016020">
    <property type="term" value="C:membrane"/>
    <property type="evidence" value="ECO:0007669"/>
    <property type="project" value="UniProtKB-SubCell"/>
</dbReference>
<dbReference type="AlphaFoldDB" id="A0A223CWP5"/>
<name>A0A223CWP5_9BACL</name>
<dbReference type="EMBL" id="CP022657">
    <property type="protein sequence ID" value="ASS73759.1"/>
    <property type="molecule type" value="Genomic_DNA"/>
</dbReference>
<keyword evidence="7 8" id="KW-0472">Membrane</keyword>
<feature type="transmembrane region" description="Helical" evidence="8">
    <location>
        <begin position="183"/>
        <end position="208"/>
    </location>
</feature>
<feature type="transmembrane region" description="Helical" evidence="8">
    <location>
        <begin position="41"/>
        <end position="61"/>
    </location>
</feature>
<feature type="transmembrane region" description="Helical" evidence="8">
    <location>
        <begin position="423"/>
        <end position="444"/>
    </location>
</feature>
<dbReference type="KEGG" id="tab:CIG75_01400"/>
<evidence type="ECO:0000256" key="5">
    <source>
        <dbReference type="ARBA" id="ARBA00022692"/>
    </source>
</evidence>
<dbReference type="PANTHER" id="PTHR34975:SF2">
    <property type="entry name" value="SPORE GERMINATION PROTEIN A2"/>
    <property type="match status" value="1"/>
</dbReference>
<protein>
    <submittedName>
        <fullName evidence="9">Uncharacterized protein</fullName>
    </submittedName>
</protein>
<dbReference type="RefSeq" id="WP_094235019.1">
    <property type="nucleotide sequence ID" value="NZ_CP022657.1"/>
</dbReference>
<feature type="transmembrane region" description="Helical" evidence="8">
    <location>
        <begin position="12"/>
        <end position="29"/>
    </location>
</feature>
<evidence type="ECO:0000256" key="8">
    <source>
        <dbReference type="SAM" id="Phobius"/>
    </source>
</evidence>
<keyword evidence="6 8" id="KW-1133">Transmembrane helix</keyword>
<comment type="subcellular location">
    <subcellularLocation>
        <location evidence="1">Membrane</location>
        <topology evidence="1">Multi-pass membrane protein</topology>
    </subcellularLocation>
</comment>
<feature type="transmembrane region" description="Helical" evidence="8">
    <location>
        <begin position="274"/>
        <end position="298"/>
    </location>
</feature>
<feature type="transmembrane region" description="Helical" evidence="8">
    <location>
        <begin position="73"/>
        <end position="95"/>
    </location>
</feature>
<dbReference type="InterPro" id="IPR004761">
    <property type="entry name" value="Spore_GerAB"/>
</dbReference>
<evidence type="ECO:0000313" key="10">
    <source>
        <dbReference type="Proteomes" id="UP000214688"/>
    </source>
</evidence>
<feature type="transmembrane region" description="Helical" evidence="8">
    <location>
        <begin position="398"/>
        <end position="417"/>
    </location>
</feature>
<feature type="transmembrane region" description="Helical" evidence="8">
    <location>
        <begin position="220"/>
        <end position="240"/>
    </location>
</feature>
<feature type="transmembrane region" description="Helical" evidence="8">
    <location>
        <begin position="146"/>
        <end position="163"/>
    </location>
</feature>
<evidence type="ECO:0000256" key="6">
    <source>
        <dbReference type="ARBA" id="ARBA00022989"/>
    </source>
</evidence>
<evidence type="ECO:0000256" key="4">
    <source>
        <dbReference type="ARBA" id="ARBA00022544"/>
    </source>
</evidence>
<comment type="similarity">
    <text evidence="2">Belongs to the amino acid-polyamine-organocation (APC) superfamily. Spore germination protein (SGP) (TC 2.A.3.9) family.</text>
</comment>
<evidence type="ECO:0000256" key="2">
    <source>
        <dbReference type="ARBA" id="ARBA00007998"/>
    </source>
</evidence>
<feature type="transmembrane region" description="Helical" evidence="8">
    <location>
        <begin position="335"/>
        <end position="353"/>
    </location>
</feature>
<dbReference type="OrthoDB" id="2829675at2"/>
<evidence type="ECO:0000256" key="1">
    <source>
        <dbReference type="ARBA" id="ARBA00004141"/>
    </source>
</evidence>
<proteinExistence type="inferred from homology"/>
<dbReference type="GO" id="GO:0009847">
    <property type="term" value="P:spore germination"/>
    <property type="evidence" value="ECO:0007669"/>
    <property type="project" value="InterPro"/>
</dbReference>
<feature type="transmembrane region" description="Helical" evidence="8">
    <location>
        <begin position="115"/>
        <end position="134"/>
    </location>
</feature>
<dbReference type="Pfam" id="PF03845">
    <property type="entry name" value="Spore_permease"/>
    <property type="match status" value="1"/>
</dbReference>
<evidence type="ECO:0000256" key="3">
    <source>
        <dbReference type="ARBA" id="ARBA00022448"/>
    </source>
</evidence>
<evidence type="ECO:0000313" key="9">
    <source>
        <dbReference type="EMBL" id="ASS73759.1"/>
    </source>
</evidence>
<gene>
    <name evidence="9" type="ORF">CIG75_01400</name>
</gene>
<keyword evidence="4" id="KW-0309">Germination</keyword>
<dbReference type="PANTHER" id="PTHR34975">
    <property type="entry name" value="SPORE GERMINATION PROTEIN A2"/>
    <property type="match status" value="1"/>
</dbReference>
<accession>A0A223CWP5</accession>
<sequence length="463" mass="52240">METQFKINHRQLAWMVTVTLVAGGFLTTPKTLVALAKEDAWLTQVFGMVYALLITALFYFLSRRFPGKNLFDITFALFGKWLGGFCNLIFLLHFISVMIRDIGVFNDFMNTNLLIRTPGEIIVLLLVLLLIYFGKSSVEVSVRVNDLIFPVFLGMVLLVPLLLSNEFSMDRVRPILGQGLGPLTAGNIIGCGWYGDLLVSGAFIGMIGSSKKMYAALRHGVMATAFLMSMVLLCIIGVLGTEVAARLLYPNYSLVEQIHITDYLDRIELVVFSIWLPIFVLKVAFIFLASLTLLNTITNRVNYKLYNKQFGWLILFLWLFAFQSVIEVFNFANYGPVLMLLPHQIIYLLLYLFGRRRKVVVDNEAEADSAPKQPNDPRGQQGVWQWFTSKSEKTWRRVTNWAVATILASVCAGAMFGQVRPTLGTLFGGIIFAALIVGYVSTYLEMRQVNIANERQQQREGRS</sequence>
<organism evidence="9 10">
    <name type="scientific">Tumebacillus algifaecis</name>
    <dbReference type="NCBI Taxonomy" id="1214604"/>
    <lineage>
        <taxon>Bacteria</taxon>
        <taxon>Bacillati</taxon>
        <taxon>Bacillota</taxon>
        <taxon>Bacilli</taxon>
        <taxon>Bacillales</taxon>
        <taxon>Alicyclobacillaceae</taxon>
        <taxon>Tumebacillus</taxon>
    </lineage>
</organism>